<reference evidence="3" key="1">
    <citation type="submission" date="2017-07" db="EMBL/GenBank/DDBJ databases">
        <title>Taro Niue Genome Assembly and Annotation.</title>
        <authorList>
            <person name="Atibalentja N."/>
            <person name="Keating K."/>
            <person name="Fields C.J."/>
        </authorList>
    </citation>
    <scope>NUCLEOTIDE SEQUENCE</scope>
    <source>
        <strain evidence="3">Niue_2</strain>
        <tissue evidence="3">Leaf</tissue>
    </source>
</reference>
<feature type="transmembrane region" description="Helical" evidence="2">
    <location>
        <begin position="74"/>
        <end position="100"/>
    </location>
</feature>
<evidence type="ECO:0000313" key="3">
    <source>
        <dbReference type="EMBL" id="MQM08906.1"/>
    </source>
</evidence>
<dbReference type="AlphaFoldDB" id="A0A843WMM2"/>
<sequence>MLTAGSLDTDSGWRPLRLTSAWGWRQHRLTSTWVYLARSAPPYTPKRGFPTKKTEGRRVVITFGHPSSEAGNRYGALLLGFFFLFWTFTTLSPSLIDFSLWQEHFKRDRGASFLWPAEERKVEVLSSSATRGSVTGTIKTPPWAQVRPWRSPPFIYFVSFSVFPLGQSGQTGVKGASKSQPASIQRQQGSGNVWETPE</sequence>
<evidence type="ECO:0000256" key="1">
    <source>
        <dbReference type="SAM" id="MobiDB-lite"/>
    </source>
</evidence>
<organism evidence="3 4">
    <name type="scientific">Colocasia esculenta</name>
    <name type="common">Wild taro</name>
    <name type="synonym">Arum esculentum</name>
    <dbReference type="NCBI Taxonomy" id="4460"/>
    <lineage>
        <taxon>Eukaryota</taxon>
        <taxon>Viridiplantae</taxon>
        <taxon>Streptophyta</taxon>
        <taxon>Embryophyta</taxon>
        <taxon>Tracheophyta</taxon>
        <taxon>Spermatophyta</taxon>
        <taxon>Magnoliopsida</taxon>
        <taxon>Liliopsida</taxon>
        <taxon>Araceae</taxon>
        <taxon>Aroideae</taxon>
        <taxon>Colocasieae</taxon>
        <taxon>Colocasia</taxon>
    </lineage>
</organism>
<keyword evidence="2" id="KW-0812">Transmembrane</keyword>
<keyword evidence="2" id="KW-1133">Transmembrane helix</keyword>
<accession>A0A843WMM2</accession>
<proteinExistence type="predicted"/>
<dbReference type="Proteomes" id="UP000652761">
    <property type="component" value="Unassembled WGS sequence"/>
</dbReference>
<keyword evidence="4" id="KW-1185">Reference proteome</keyword>
<keyword evidence="2" id="KW-0472">Membrane</keyword>
<protein>
    <submittedName>
        <fullName evidence="3">Uncharacterized protein</fullName>
    </submittedName>
</protein>
<evidence type="ECO:0000256" key="2">
    <source>
        <dbReference type="SAM" id="Phobius"/>
    </source>
</evidence>
<feature type="region of interest" description="Disordered" evidence="1">
    <location>
        <begin position="172"/>
        <end position="198"/>
    </location>
</feature>
<evidence type="ECO:0000313" key="4">
    <source>
        <dbReference type="Proteomes" id="UP000652761"/>
    </source>
</evidence>
<comment type="caution">
    <text evidence="3">The sequence shown here is derived from an EMBL/GenBank/DDBJ whole genome shotgun (WGS) entry which is preliminary data.</text>
</comment>
<gene>
    <name evidence="3" type="ORF">Taro_041766</name>
</gene>
<name>A0A843WMM2_COLES</name>
<dbReference type="EMBL" id="NMUH01004235">
    <property type="protein sequence ID" value="MQM08906.1"/>
    <property type="molecule type" value="Genomic_DNA"/>
</dbReference>